<dbReference type="PRINTS" id="PR01262">
    <property type="entry name" value="INNEXIN"/>
</dbReference>
<evidence type="ECO:0000313" key="14">
    <source>
        <dbReference type="Proteomes" id="UP001607302"/>
    </source>
</evidence>
<protein>
    <recommendedName>
        <fullName evidence="12">Innexin</fullName>
    </recommendedName>
</protein>
<dbReference type="PANTHER" id="PTHR11893:SF38">
    <property type="entry name" value="INNEXIN INX7"/>
    <property type="match status" value="1"/>
</dbReference>
<name>A0ABD2B3M3_VESSQ</name>
<sequence>MATFLSTFAVLKDHVKLKVAEDSAAIDNIVFRLHYRVTFLALLMGSLLVSARQYIGEHIRCIADSSISPQVIETYCFFTSTFTVVKHMNASYVNEGEIPHPGVGPIGKNDETVHHAYYQWVPFVLFFQALLFYLPHYIWRKAEDDITCNHTSIKNSSKMSNAINLSIVSSLDFSELTEALGFKGLSGRLKALVSGLHLACLGLHENTMKVNDNYEVPSKDDVDKKIQKIRKSFIERIYINRTWSYYLSFCEILNFSNVLMQIYLTDWFLGGTFLGLGKIVADNSYNGRMEPLDVVFPKVTKCTFHKYGSSGTIQTHDALCVMALNIINEKIYTFLWYWFIILFFITMLGLIWRLITMMLHSRSETFNKVLFSMACPGKYNPWNVVRVTREYHFGDWLFLYYIAKNLDNYVFKDLLERLAQDLDNINQGQYYKTTFLEVEEYPLQEK</sequence>
<dbReference type="EMBL" id="JAUDFV010000133">
    <property type="protein sequence ID" value="KAL2727324.1"/>
    <property type="molecule type" value="Genomic_DNA"/>
</dbReference>
<dbReference type="Proteomes" id="UP001607302">
    <property type="component" value="Unassembled WGS sequence"/>
</dbReference>
<keyword evidence="8 12" id="KW-1133">Transmembrane helix</keyword>
<keyword evidence="9 12" id="KW-0406">Ion transport</keyword>
<keyword evidence="10 12" id="KW-0472">Membrane</keyword>
<keyword evidence="3 12" id="KW-0813">Transport</keyword>
<dbReference type="AlphaFoldDB" id="A0ABD2B3M3"/>
<feature type="transmembrane region" description="Helical" evidence="12">
    <location>
        <begin position="37"/>
        <end position="55"/>
    </location>
</feature>
<keyword evidence="14" id="KW-1185">Reference proteome</keyword>
<keyword evidence="4" id="KW-1003">Cell membrane</keyword>
<evidence type="ECO:0000256" key="6">
    <source>
        <dbReference type="ARBA" id="ARBA00022868"/>
    </source>
</evidence>
<dbReference type="GO" id="GO:0034220">
    <property type="term" value="P:monoatomic ion transmembrane transport"/>
    <property type="evidence" value="ECO:0007669"/>
    <property type="project" value="UniProtKB-KW"/>
</dbReference>
<evidence type="ECO:0000256" key="7">
    <source>
        <dbReference type="ARBA" id="ARBA00022949"/>
    </source>
</evidence>
<comment type="function">
    <text evidence="12">Structural component of the gap junctions.</text>
</comment>
<comment type="similarity">
    <text evidence="12">Belongs to the pannexin family.</text>
</comment>
<evidence type="ECO:0000256" key="11">
    <source>
        <dbReference type="ARBA" id="ARBA00023303"/>
    </source>
</evidence>
<accession>A0ABD2B3M3</accession>
<reference evidence="13 14" key="1">
    <citation type="journal article" date="2024" name="Ann. Entomol. Soc. Am.">
        <title>Genomic analyses of the southern and eastern yellowjacket wasps (Hymenoptera: Vespidae) reveal evolutionary signatures of social life.</title>
        <authorList>
            <person name="Catto M.A."/>
            <person name="Caine P.B."/>
            <person name="Orr S.E."/>
            <person name="Hunt B.G."/>
            <person name="Goodisman M.A.D."/>
        </authorList>
    </citation>
    <scope>NUCLEOTIDE SEQUENCE [LARGE SCALE GENOMIC DNA]</scope>
    <source>
        <strain evidence="13">233</strain>
        <tissue evidence="13">Head and thorax</tissue>
    </source>
</reference>
<dbReference type="PANTHER" id="PTHR11893">
    <property type="entry name" value="INNEXIN"/>
    <property type="match status" value="1"/>
</dbReference>
<feature type="transmembrane region" description="Helical" evidence="12">
    <location>
        <begin position="243"/>
        <end position="264"/>
    </location>
</feature>
<gene>
    <name evidence="12" type="primary">inx</name>
    <name evidence="13" type="ORF">V1478_007602</name>
</gene>
<feature type="transmembrane region" description="Helical" evidence="12">
    <location>
        <begin position="117"/>
        <end position="134"/>
    </location>
</feature>
<evidence type="ECO:0000256" key="10">
    <source>
        <dbReference type="ARBA" id="ARBA00023136"/>
    </source>
</evidence>
<dbReference type="Pfam" id="PF00876">
    <property type="entry name" value="Innexin"/>
    <property type="match status" value="1"/>
</dbReference>
<dbReference type="InterPro" id="IPR000990">
    <property type="entry name" value="Innexin"/>
</dbReference>
<evidence type="ECO:0000256" key="4">
    <source>
        <dbReference type="ARBA" id="ARBA00022475"/>
    </source>
</evidence>
<dbReference type="GO" id="GO:0005921">
    <property type="term" value="C:gap junction"/>
    <property type="evidence" value="ECO:0007669"/>
    <property type="project" value="UniProtKB-SubCell"/>
</dbReference>
<dbReference type="GO" id="GO:0005886">
    <property type="term" value="C:plasma membrane"/>
    <property type="evidence" value="ECO:0007669"/>
    <property type="project" value="UniProtKB-SubCell"/>
</dbReference>
<evidence type="ECO:0000256" key="1">
    <source>
        <dbReference type="ARBA" id="ARBA00004610"/>
    </source>
</evidence>
<keyword evidence="11 12" id="KW-0407">Ion channel</keyword>
<evidence type="ECO:0000256" key="9">
    <source>
        <dbReference type="ARBA" id="ARBA00023065"/>
    </source>
</evidence>
<comment type="caution">
    <text evidence="13">The sequence shown here is derived from an EMBL/GenBank/DDBJ whole genome shotgun (WGS) entry which is preliminary data.</text>
</comment>
<evidence type="ECO:0000256" key="2">
    <source>
        <dbReference type="ARBA" id="ARBA00004651"/>
    </source>
</evidence>
<dbReference type="PROSITE" id="PS51013">
    <property type="entry name" value="PANNEXIN"/>
    <property type="match status" value="1"/>
</dbReference>
<evidence type="ECO:0000313" key="13">
    <source>
        <dbReference type="EMBL" id="KAL2727324.1"/>
    </source>
</evidence>
<evidence type="ECO:0000256" key="3">
    <source>
        <dbReference type="ARBA" id="ARBA00022448"/>
    </source>
</evidence>
<keyword evidence="5 12" id="KW-0812">Transmembrane</keyword>
<evidence type="ECO:0000256" key="8">
    <source>
        <dbReference type="ARBA" id="ARBA00022989"/>
    </source>
</evidence>
<evidence type="ECO:0000256" key="12">
    <source>
        <dbReference type="RuleBase" id="RU010713"/>
    </source>
</evidence>
<comment type="subcellular location">
    <subcellularLocation>
        <location evidence="1">Cell junction</location>
        <location evidence="1">Gap junction</location>
    </subcellularLocation>
    <subcellularLocation>
        <location evidence="2 12">Cell membrane</location>
        <topology evidence="2 12">Multi-pass membrane protein</topology>
    </subcellularLocation>
</comment>
<keyword evidence="6" id="KW-0303">Gap junction</keyword>
<organism evidence="13 14">
    <name type="scientific">Vespula squamosa</name>
    <name type="common">Southern yellow jacket</name>
    <name type="synonym">Wasp</name>
    <dbReference type="NCBI Taxonomy" id="30214"/>
    <lineage>
        <taxon>Eukaryota</taxon>
        <taxon>Metazoa</taxon>
        <taxon>Ecdysozoa</taxon>
        <taxon>Arthropoda</taxon>
        <taxon>Hexapoda</taxon>
        <taxon>Insecta</taxon>
        <taxon>Pterygota</taxon>
        <taxon>Neoptera</taxon>
        <taxon>Endopterygota</taxon>
        <taxon>Hymenoptera</taxon>
        <taxon>Apocrita</taxon>
        <taxon>Aculeata</taxon>
        <taxon>Vespoidea</taxon>
        <taxon>Vespidae</taxon>
        <taxon>Vespinae</taxon>
        <taxon>Vespula</taxon>
    </lineage>
</organism>
<proteinExistence type="inferred from homology"/>
<keyword evidence="7" id="KW-0965">Cell junction</keyword>
<evidence type="ECO:0000256" key="5">
    <source>
        <dbReference type="ARBA" id="ARBA00022692"/>
    </source>
</evidence>
<feature type="transmembrane region" description="Helical" evidence="12">
    <location>
        <begin position="335"/>
        <end position="355"/>
    </location>
</feature>